<evidence type="ECO:0000256" key="4">
    <source>
        <dbReference type="PROSITE-ProRule" id="PRU00335"/>
    </source>
</evidence>
<feature type="non-terminal residue" evidence="6">
    <location>
        <position position="168"/>
    </location>
</feature>
<feature type="DNA-binding region" description="H-T-H motif" evidence="4">
    <location>
        <begin position="34"/>
        <end position="53"/>
    </location>
</feature>
<dbReference type="PROSITE" id="PS50977">
    <property type="entry name" value="HTH_TETR_2"/>
    <property type="match status" value="1"/>
</dbReference>
<reference evidence="6 7" key="1">
    <citation type="submission" date="2018-06" db="EMBL/GenBank/DDBJ databases">
        <title>Genomic Encyclopedia of Type Strains, Phase III (KMG-III): the genomes of soil and plant-associated and newly described type strains.</title>
        <authorList>
            <person name="Whitman W."/>
        </authorList>
    </citation>
    <scope>NUCLEOTIDE SEQUENCE [LARGE SCALE GENOMIC DNA]</scope>
    <source>
        <strain evidence="6 7">CGMCC 4.7090</strain>
    </source>
</reference>
<accession>A0A327YVJ6</accession>
<evidence type="ECO:0000256" key="1">
    <source>
        <dbReference type="ARBA" id="ARBA00023015"/>
    </source>
</evidence>
<dbReference type="Proteomes" id="UP000249341">
    <property type="component" value="Unassembled WGS sequence"/>
</dbReference>
<comment type="caution">
    <text evidence="6">The sequence shown here is derived from an EMBL/GenBank/DDBJ whole genome shotgun (WGS) entry which is preliminary data.</text>
</comment>
<dbReference type="SUPFAM" id="SSF46689">
    <property type="entry name" value="Homeodomain-like"/>
    <property type="match status" value="1"/>
</dbReference>
<proteinExistence type="predicted"/>
<keyword evidence="3" id="KW-0804">Transcription</keyword>
<gene>
    <name evidence="6" type="ORF">B0I29_1511</name>
</gene>
<evidence type="ECO:0000256" key="3">
    <source>
        <dbReference type="ARBA" id="ARBA00023163"/>
    </source>
</evidence>
<keyword evidence="2 4" id="KW-0238">DNA-binding</keyword>
<evidence type="ECO:0000313" key="6">
    <source>
        <dbReference type="EMBL" id="RAK24591.1"/>
    </source>
</evidence>
<evidence type="ECO:0000313" key="7">
    <source>
        <dbReference type="Proteomes" id="UP000249341"/>
    </source>
</evidence>
<dbReference type="PRINTS" id="PR00455">
    <property type="entry name" value="HTHTETR"/>
</dbReference>
<feature type="domain" description="HTH tetR-type" evidence="5">
    <location>
        <begin position="11"/>
        <end position="71"/>
    </location>
</feature>
<dbReference type="GO" id="GO:0000976">
    <property type="term" value="F:transcription cis-regulatory region binding"/>
    <property type="evidence" value="ECO:0007669"/>
    <property type="project" value="TreeGrafter"/>
</dbReference>
<dbReference type="Gene3D" id="1.10.357.10">
    <property type="entry name" value="Tetracycline Repressor, domain 2"/>
    <property type="match status" value="1"/>
</dbReference>
<keyword evidence="7" id="KW-1185">Reference proteome</keyword>
<name>A0A327YVJ6_9ACTN</name>
<dbReference type="PANTHER" id="PTHR30055">
    <property type="entry name" value="HTH-TYPE TRANSCRIPTIONAL REGULATOR RUTR"/>
    <property type="match status" value="1"/>
</dbReference>
<organism evidence="6 7">
    <name type="scientific">Actinoplanes lutulentus</name>
    <dbReference type="NCBI Taxonomy" id="1287878"/>
    <lineage>
        <taxon>Bacteria</taxon>
        <taxon>Bacillati</taxon>
        <taxon>Actinomycetota</taxon>
        <taxon>Actinomycetes</taxon>
        <taxon>Micromonosporales</taxon>
        <taxon>Micromonosporaceae</taxon>
        <taxon>Actinoplanes</taxon>
    </lineage>
</organism>
<dbReference type="OrthoDB" id="3691941at2"/>
<dbReference type="InterPro" id="IPR001647">
    <property type="entry name" value="HTH_TetR"/>
</dbReference>
<protein>
    <submittedName>
        <fullName evidence="6">TetR family transcriptional regulator</fullName>
    </submittedName>
</protein>
<dbReference type="RefSeq" id="WP_111655317.1">
    <property type="nucleotide sequence ID" value="NZ_QLMJ01000051.1"/>
</dbReference>
<dbReference type="Pfam" id="PF00440">
    <property type="entry name" value="TetR_N"/>
    <property type="match status" value="1"/>
</dbReference>
<dbReference type="PANTHER" id="PTHR30055:SF234">
    <property type="entry name" value="HTH-TYPE TRANSCRIPTIONAL REGULATOR BETI"/>
    <property type="match status" value="1"/>
</dbReference>
<dbReference type="InterPro" id="IPR009057">
    <property type="entry name" value="Homeodomain-like_sf"/>
</dbReference>
<dbReference type="InterPro" id="IPR050109">
    <property type="entry name" value="HTH-type_TetR-like_transc_reg"/>
</dbReference>
<evidence type="ECO:0000259" key="5">
    <source>
        <dbReference type="PROSITE" id="PS50977"/>
    </source>
</evidence>
<keyword evidence="1" id="KW-0805">Transcription regulation</keyword>
<dbReference type="AlphaFoldDB" id="A0A327YVJ6"/>
<dbReference type="GO" id="GO:0003700">
    <property type="term" value="F:DNA-binding transcription factor activity"/>
    <property type="evidence" value="ECO:0007669"/>
    <property type="project" value="TreeGrafter"/>
</dbReference>
<dbReference type="EMBL" id="QLMJ01000051">
    <property type="protein sequence ID" value="RAK24591.1"/>
    <property type="molecule type" value="Genomic_DNA"/>
</dbReference>
<sequence>MPAPGSREKSDKRRQAVLEAAVSCFARKGFYGTTTNEIAERAGISQPYLYRLFANKQTLFAHAVFHVSELMTTTIAAHIAEAGPAPQPPESNLRTARSAYGSLIQDREVLRFLMHANCAADEPLVGDAVRWCYAKQVELISELLGSDEAVRQWFGAGMLENVTLALGL</sequence>
<evidence type="ECO:0000256" key="2">
    <source>
        <dbReference type="ARBA" id="ARBA00023125"/>
    </source>
</evidence>